<dbReference type="SUPFAM" id="SSF69572">
    <property type="entry name" value="Activating enzymes of the ubiquitin-like proteins"/>
    <property type="match status" value="1"/>
</dbReference>
<evidence type="ECO:0000256" key="5">
    <source>
        <dbReference type="PIRNR" id="PIRNR039099"/>
    </source>
</evidence>
<evidence type="ECO:0000313" key="7">
    <source>
        <dbReference type="EMBL" id="EGG14761.1"/>
    </source>
</evidence>
<dbReference type="GO" id="GO:0005737">
    <property type="term" value="C:cytoplasm"/>
    <property type="evidence" value="ECO:0007669"/>
    <property type="project" value="TreeGrafter"/>
</dbReference>
<keyword evidence="8" id="KW-1185">Reference proteome</keyword>
<protein>
    <recommendedName>
        <fullName evidence="3 5">NEDD8-activating enzyme E1 regulatory subunit</fullName>
    </recommendedName>
</protein>
<reference evidence="8" key="1">
    <citation type="journal article" date="2011" name="Genome Res.">
        <title>Phylogeny-wide analysis of social amoeba genomes highlights ancient origins for complex intercellular communication.</title>
        <authorList>
            <person name="Heidel A.J."/>
            <person name="Lawal H.M."/>
            <person name="Felder M."/>
            <person name="Schilde C."/>
            <person name="Helps N.R."/>
            <person name="Tunggal B."/>
            <person name="Rivero F."/>
            <person name="John U."/>
            <person name="Schleicher M."/>
            <person name="Eichinger L."/>
            <person name="Platzer M."/>
            <person name="Noegel A.A."/>
            <person name="Schaap P."/>
            <person name="Gloeckner G."/>
        </authorList>
    </citation>
    <scope>NUCLEOTIDE SEQUENCE [LARGE SCALE GENOMIC DNA]</scope>
    <source>
        <strain evidence="8">SH3</strain>
    </source>
</reference>
<dbReference type="RefSeq" id="XP_004351277.1">
    <property type="nucleotide sequence ID" value="XM_004351225.1"/>
</dbReference>
<comment type="similarity">
    <text evidence="2 5">Belongs to the ubiquitin-activating E1 family. ULA1 subfamily.</text>
</comment>
<dbReference type="GO" id="GO:0019781">
    <property type="term" value="F:NEDD8 activating enzyme activity"/>
    <property type="evidence" value="ECO:0007669"/>
    <property type="project" value="UniProtKB-UniRule"/>
</dbReference>
<name>F4QAY9_CACFS</name>
<evidence type="ECO:0000256" key="1">
    <source>
        <dbReference type="ARBA" id="ARBA00005032"/>
    </source>
</evidence>
<organism evidence="7 8">
    <name type="scientific">Cavenderia fasciculata</name>
    <name type="common">Slime mold</name>
    <name type="synonym">Dictyostelium fasciculatum</name>
    <dbReference type="NCBI Taxonomy" id="261658"/>
    <lineage>
        <taxon>Eukaryota</taxon>
        <taxon>Amoebozoa</taxon>
        <taxon>Evosea</taxon>
        <taxon>Eumycetozoa</taxon>
        <taxon>Dictyostelia</taxon>
        <taxon>Acytosteliales</taxon>
        <taxon>Cavenderiaceae</taxon>
        <taxon>Cavenderia</taxon>
    </lineage>
</organism>
<dbReference type="Proteomes" id="UP000007797">
    <property type="component" value="Unassembled WGS sequence"/>
</dbReference>
<dbReference type="InterPro" id="IPR030667">
    <property type="entry name" value="APP-BP1"/>
</dbReference>
<keyword evidence="4 5" id="KW-0833">Ubl conjugation pathway</keyword>
<dbReference type="PIRSF" id="PIRSF039099">
    <property type="entry name" value="APP-BP1"/>
    <property type="match status" value="1"/>
</dbReference>
<dbReference type="GO" id="GO:0019954">
    <property type="term" value="P:asexual reproduction"/>
    <property type="evidence" value="ECO:0007669"/>
    <property type="project" value="EnsemblProtists"/>
</dbReference>
<dbReference type="GO" id="GO:0030587">
    <property type="term" value="P:sorocarp development"/>
    <property type="evidence" value="ECO:0007669"/>
    <property type="project" value="EnsemblProtists"/>
</dbReference>
<dbReference type="PANTHER" id="PTHR10953">
    <property type="entry name" value="UBIQUITIN-ACTIVATING ENZYME E1"/>
    <property type="match status" value="1"/>
</dbReference>
<accession>F4QAY9</accession>
<dbReference type="GO" id="GO:0043327">
    <property type="term" value="P:chemotaxis to cAMP"/>
    <property type="evidence" value="ECO:0007669"/>
    <property type="project" value="EnsemblProtists"/>
</dbReference>
<dbReference type="InterPro" id="IPR045886">
    <property type="entry name" value="ThiF/MoeB/HesA"/>
</dbReference>
<proteinExistence type="inferred from homology"/>
<dbReference type="AlphaFoldDB" id="F4QAY9"/>
<evidence type="ECO:0000256" key="3">
    <source>
        <dbReference type="ARBA" id="ARBA00015407"/>
    </source>
</evidence>
<dbReference type="PANTHER" id="PTHR10953:SF29">
    <property type="entry name" value="NEDD8-ACTIVATING ENZYME E1 REGULATORY SUBUNIT"/>
    <property type="match status" value="1"/>
</dbReference>
<dbReference type="FunFam" id="3.40.50.720:FF:000475">
    <property type="entry name" value="NEDD8-activating enzyme E1 regulatory subunit"/>
    <property type="match status" value="1"/>
</dbReference>
<dbReference type="KEGG" id="dfa:DFA_10634"/>
<evidence type="ECO:0000256" key="2">
    <source>
        <dbReference type="ARBA" id="ARBA00006868"/>
    </source>
</evidence>
<feature type="domain" description="THIF-type NAD/FAD binding fold" evidence="6">
    <location>
        <begin position="7"/>
        <end position="513"/>
    </location>
</feature>
<dbReference type="OMA" id="KLITHQY"/>
<evidence type="ECO:0000313" key="8">
    <source>
        <dbReference type="Proteomes" id="UP000007797"/>
    </source>
</evidence>
<dbReference type="GeneID" id="14866770"/>
<evidence type="ECO:0000256" key="4">
    <source>
        <dbReference type="ARBA" id="ARBA00022786"/>
    </source>
</evidence>
<dbReference type="OrthoDB" id="1708823at2759"/>
<gene>
    <name evidence="7" type="primary">nae1</name>
    <name evidence="7" type="ORF">DFA_10634</name>
</gene>
<comment type="pathway">
    <text evidence="1 5">Protein modification; protein neddylation.</text>
</comment>
<dbReference type="STRING" id="1054147.F4QAY9"/>
<dbReference type="UniPathway" id="UPA00885"/>
<sequence length="519" mass="58809">MTDTEKYDRQLRLWGEDGQAKLEKSHICLINGTATGTETLKNLVLPGIGAFTVVDGNKVGASDLGNNFFLDTTCLGHSRALKVSEYLRELNDRVKGSSCEEDPVALISDKITFFKDFDLVIANKLPEQSLITLAAYLYENNIPLLIVNSYGYIGYLRIVTPEHQIIESKPDTPLDDLRIYNPWKELEVESDNVDLSNMNAQQHSHVPYILLLVKFLKEWRNEKNNGKMPETRAEKDEFKKFFISKSHNSDEENFNEGVKGLFKYLQPPRVPSEVEAILNDPKTSNINQQSDDFWVLAAALKQFVDQHKVLPLPGNIPDLTSDTITYVTLQKLYHDKANADLEDFNTKVESIVSNTNRQPIPSDSIKKFAKNSRFINIIRYRSLNDEYTIPNTSVIQSEIEMDNNSNVNFYLVLRAVEKFNQTHNRYPGASDEDVDSDVPLLKSILATILSEISISSTIVKDDYITEIIRYGNSELHNIASLMGGITSQEVIKLITHQYVPLNNTFIFNGINSTATPFKL</sequence>
<dbReference type="GO" id="GO:0045116">
    <property type="term" value="P:protein neddylation"/>
    <property type="evidence" value="ECO:0007669"/>
    <property type="project" value="UniProtKB-UniRule"/>
</dbReference>
<dbReference type="FunFam" id="3.40.50.720:FF:000860">
    <property type="entry name" value="NEDD8-activating enzyme E1 regulatory subunit"/>
    <property type="match status" value="1"/>
</dbReference>
<dbReference type="InterPro" id="IPR000594">
    <property type="entry name" value="ThiF_NAD_FAD-bd"/>
</dbReference>
<evidence type="ECO:0000259" key="6">
    <source>
        <dbReference type="Pfam" id="PF00899"/>
    </source>
</evidence>
<dbReference type="InterPro" id="IPR035985">
    <property type="entry name" value="Ubiquitin-activating_enz"/>
</dbReference>
<dbReference type="Pfam" id="PF00899">
    <property type="entry name" value="ThiF"/>
    <property type="match status" value="1"/>
</dbReference>
<dbReference type="Gene3D" id="3.40.50.720">
    <property type="entry name" value="NAD(P)-binding Rossmann-like Domain"/>
    <property type="match status" value="2"/>
</dbReference>
<dbReference type="EMBL" id="GL883027">
    <property type="protein sequence ID" value="EGG14761.1"/>
    <property type="molecule type" value="Genomic_DNA"/>
</dbReference>
<dbReference type="GO" id="GO:0043326">
    <property type="term" value="P:chemotaxis to folate"/>
    <property type="evidence" value="ECO:0007669"/>
    <property type="project" value="EnsemblProtists"/>
</dbReference>